<dbReference type="EMBL" id="MN740397">
    <property type="protein sequence ID" value="QHU04406.1"/>
    <property type="molecule type" value="Genomic_DNA"/>
</dbReference>
<dbReference type="SUPFAM" id="SSF53300">
    <property type="entry name" value="vWA-like"/>
    <property type="match status" value="1"/>
</dbReference>
<dbReference type="CDD" id="cd00198">
    <property type="entry name" value="vWFA"/>
    <property type="match status" value="1"/>
</dbReference>
<proteinExistence type="predicted"/>
<name>A0A6C0JHY2_9ZZZZ</name>
<dbReference type="InterPro" id="IPR002035">
    <property type="entry name" value="VWF_A"/>
</dbReference>
<keyword evidence="1" id="KW-0175">Coiled coil</keyword>
<organism evidence="3">
    <name type="scientific">viral metagenome</name>
    <dbReference type="NCBI Taxonomy" id="1070528"/>
    <lineage>
        <taxon>unclassified sequences</taxon>
        <taxon>metagenomes</taxon>
        <taxon>organismal metagenomes</taxon>
    </lineage>
</organism>
<feature type="domain" description="VWFA" evidence="2">
    <location>
        <begin position="58"/>
        <end position="244"/>
    </location>
</feature>
<dbReference type="SMART" id="SM00327">
    <property type="entry name" value="VWA"/>
    <property type="match status" value="1"/>
</dbReference>
<protein>
    <recommendedName>
        <fullName evidence="2">VWFA domain-containing protein</fullName>
    </recommendedName>
</protein>
<reference evidence="3" key="1">
    <citation type="journal article" date="2020" name="Nature">
        <title>Giant virus diversity and host interactions through global metagenomics.</title>
        <authorList>
            <person name="Schulz F."/>
            <person name="Roux S."/>
            <person name="Paez-Espino D."/>
            <person name="Jungbluth S."/>
            <person name="Walsh D.A."/>
            <person name="Denef V.J."/>
            <person name="McMahon K.D."/>
            <person name="Konstantinidis K.T."/>
            <person name="Eloe-Fadrosh E.A."/>
            <person name="Kyrpides N.C."/>
            <person name="Woyke T."/>
        </authorList>
    </citation>
    <scope>NUCLEOTIDE SEQUENCE</scope>
    <source>
        <strain evidence="3">GVMAG-M-3300027708-39</strain>
    </source>
</reference>
<evidence type="ECO:0000313" key="3">
    <source>
        <dbReference type="EMBL" id="QHU04406.1"/>
    </source>
</evidence>
<evidence type="ECO:0000259" key="2">
    <source>
        <dbReference type="PROSITE" id="PS50234"/>
    </source>
</evidence>
<dbReference type="PROSITE" id="PS50234">
    <property type="entry name" value="VWFA"/>
    <property type="match status" value="1"/>
</dbReference>
<sequence>MSKTVVNVSDLICQTESMVQFDKDIVSEDFTNSKEINTYFGIVNLKIKKMDPIIQKRHFVFTVDCSGSMSDLCNDGRTKMDHSNHTLINMITYFAEHPELSVSVSVFAFDSDIYKIIENEEVIQENLDKLIHCVRKIRPKDMTNIEKALLNSKEYIASYIENNTETNICHIFMTDGDATQGNTMPNELKEFVAPLVSNIFIGFGLEHNAYLLKELAATESKNNYYFVDALEKSGFVYGEILHSVIYRLLENTTITVTNGLVYDWKKNSWVDTIEIGDLVSESNKIFHVLSNNPSDFTLVVSTIDCTTKDTFDLHIQNSDGFIDLSNYKYRQRTQQLLFDVNLHNFDVIKHNVSYSGDKYDELHKTLQSNGKLLKEKMKKLLKEMQQLSQSLEKDEEKAFIKLLCDDIFICLQTFESKHSAMYSCARQASQGAQRSYSATYTPKFDNNTPFQGRVNMPQFKRSYAVNMHSQDLDYDVVNDNDDDDDDNAFVLPTFPKFSYNDNCDNDNCDNDNEDDYQNNYKVSEQIDNPNSTLSILSLMRSCSAGMNDNKLFR</sequence>
<dbReference type="AlphaFoldDB" id="A0A6C0JHY2"/>
<dbReference type="Gene3D" id="3.40.50.410">
    <property type="entry name" value="von Willebrand factor, type A domain"/>
    <property type="match status" value="1"/>
</dbReference>
<dbReference type="InterPro" id="IPR036465">
    <property type="entry name" value="vWFA_dom_sf"/>
</dbReference>
<dbReference type="Pfam" id="PF13519">
    <property type="entry name" value="VWA_2"/>
    <property type="match status" value="1"/>
</dbReference>
<accession>A0A6C0JHY2</accession>
<feature type="coiled-coil region" evidence="1">
    <location>
        <begin position="363"/>
        <end position="397"/>
    </location>
</feature>
<evidence type="ECO:0000256" key="1">
    <source>
        <dbReference type="SAM" id="Coils"/>
    </source>
</evidence>